<sequence>MTVLLVGSVAQAGQSVVERELGGKIPVDAVMLNDPDKEAVAAKFAAARMIVSPAYRAEFPSSPKLEMLHAPNAGLDSIEFDALPPGTRVCNVFEHHIGIGEYVLAGMLRSVIDLDARSRKFKDGLNWEDTPRLGAPTRGELSGKTLLSIGYGTIGQAVAERARPFGVRIEAVTRTPRAMTPKPDKMAGYDSMKQMIGDADFVLIACPLNDETEAMFDVDLIGAMKPSAILINVARGKIVAEKPLYDALAQGRIGGAVLDTWWDYPTTENQNVKPSACPFWDLDNVVMTPHCSGWTDGLIERRFKIVAENARRLFAGEDLINQVFPEL</sequence>
<comment type="caution">
    <text evidence="4">The sequence shown here is derived from an EMBL/GenBank/DDBJ whole genome shotgun (WGS) entry which is preliminary data.</text>
</comment>
<dbReference type="EMBL" id="SADE01000001">
    <property type="protein sequence ID" value="RVU38069.1"/>
    <property type="molecule type" value="Genomic_DNA"/>
</dbReference>
<keyword evidence="5" id="KW-1185">Reference proteome</keyword>
<dbReference type="GO" id="GO:0016491">
    <property type="term" value="F:oxidoreductase activity"/>
    <property type="evidence" value="ECO:0007669"/>
    <property type="project" value="UniProtKB-KW"/>
</dbReference>
<gene>
    <name evidence="4" type="ORF">EOI86_01830</name>
</gene>
<dbReference type="Pfam" id="PF02826">
    <property type="entry name" value="2-Hacid_dh_C"/>
    <property type="match status" value="1"/>
</dbReference>
<dbReference type="SUPFAM" id="SSF51735">
    <property type="entry name" value="NAD(P)-binding Rossmann-fold domains"/>
    <property type="match status" value="1"/>
</dbReference>
<name>A0A3S2ZAE6_9PROT</name>
<protein>
    <submittedName>
        <fullName evidence="4">Phosphoglycerate dehydrogenase</fullName>
    </submittedName>
</protein>
<dbReference type="OrthoDB" id="9793626at2"/>
<organism evidence="4 5">
    <name type="scientific">Hwanghaeella grinnelliae</name>
    <dbReference type="NCBI Taxonomy" id="2500179"/>
    <lineage>
        <taxon>Bacteria</taxon>
        <taxon>Pseudomonadati</taxon>
        <taxon>Pseudomonadota</taxon>
        <taxon>Alphaproteobacteria</taxon>
        <taxon>Rhodospirillales</taxon>
        <taxon>Rhodospirillaceae</taxon>
        <taxon>Hwanghaeella</taxon>
    </lineage>
</organism>
<accession>A0A3S2ZAE6</accession>
<dbReference type="Proteomes" id="UP000287447">
    <property type="component" value="Unassembled WGS sequence"/>
</dbReference>
<evidence type="ECO:0000256" key="1">
    <source>
        <dbReference type="ARBA" id="ARBA00023002"/>
    </source>
</evidence>
<keyword evidence="2" id="KW-0520">NAD</keyword>
<evidence type="ECO:0000313" key="4">
    <source>
        <dbReference type="EMBL" id="RVU38069.1"/>
    </source>
</evidence>
<reference evidence="5" key="1">
    <citation type="submission" date="2019-01" db="EMBL/GenBank/DDBJ databases">
        <title>Gri0909 isolated from a small marine red alga.</title>
        <authorList>
            <person name="Kim J."/>
            <person name="Jeong S.E."/>
            <person name="Jeon C.O."/>
        </authorList>
    </citation>
    <scope>NUCLEOTIDE SEQUENCE [LARGE SCALE GENOMIC DNA]</scope>
    <source>
        <strain evidence="5">Gri0909</strain>
    </source>
</reference>
<dbReference type="RefSeq" id="WP_127763441.1">
    <property type="nucleotide sequence ID" value="NZ_SADE01000001.1"/>
</dbReference>
<evidence type="ECO:0000313" key="5">
    <source>
        <dbReference type="Proteomes" id="UP000287447"/>
    </source>
</evidence>
<feature type="domain" description="D-isomer specific 2-hydroxyacid dehydrogenase NAD-binding" evidence="3">
    <location>
        <begin position="107"/>
        <end position="292"/>
    </location>
</feature>
<dbReference type="InterPro" id="IPR036291">
    <property type="entry name" value="NAD(P)-bd_dom_sf"/>
</dbReference>
<dbReference type="PANTHER" id="PTHR43333">
    <property type="entry name" value="2-HACID_DH_C DOMAIN-CONTAINING PROTEIN"/>
    <property type="match status" value="1"/>
</dbReference>
<proteinExistence type="predicted"/>
<dbReference type="PANTHER" id="PTHR43333:SF1">
    <property type="entry name" value="D-ISOMER SPECIFIC 2-HYDROXYACID DEHYDROGENASE NAD-BINDING DOMAIN-CONTAINING PROTEIN"/>
    <property type="match status" value="1"/>
</dbReference>
<keyword evidence="1" id="KW-0560">Oxidoreductase</keyword>
<dbReference type="GO" id="GO:0051287">
    <property type="term" value="F:NAD binding"/>
    <property type="evidence" value="ECO:0007669"/>
    <property type="project" value="InterPro"/>
</dbReference>
<dbReference type="Gene3D" id="3.40.50.720">
    <property type="entry name" value="NAD(P)-binding Rossmann-like Domain"/>
    <property type="match status" value="2"/>
</dbReference>
<dbReference type="InterPro" id="IPR006140">
    <property type="entry name" value="D-isomer_DH_NAD-bd"/>
</dbReference>
<evidence type="ECO:0000259" key="3">
    <source>
        <dbReference type="Pfam" id="PF02826"/>
    </source>
</evidence>
<evidence type="ECO:0000256" key="2">
    <source>
        <dbReference type="ARBA" id="ARBA00023027"/>
    </source>
</evidence>
<dbReference type="AlphaFoldDB" id="A0A3S2ZAE6"/>